<dbReference type="OrthoDB" id="653468at2759"/>
<organism evidence="2 3">
    <name type="scientific">Juglans regia</name>
    <name type="common">English walnut</name>
    <dbReference type="NCBI Taxonomy" id="51240"/>
    <lineage>
        <taxon>Eukaryota</taxon>
        <taxon>Viridiplantae</taxon>
        <taxon>Streptophyta</taxon>
        <taxon>Embryophyta</taxon>
        <taxon>Tracheophyta</taxon>
        <taxon>Spermatophyta</taxon>
        <taxon>Magnoliopsida</taxon>
        <taxon>eudicotyledons</taxon>
        <taxon>Gunneridae</taxon>
        <taxon>Pentapetalae</taxon>
        <taxon>rosids</taxon>
        <taxon>fabids</taxon>
        <taxon>Fagales</taxon>
        <taxon>Juglandaceae</taxon>
        <taxon>Juglans</taxon>
    </lineage>
</organism>
<feature type="compositionally biased region" description="Polar residues" evidence="1">
    <location>
        <begin position="936"/>
        <end position="950"/>
    </location>
</feature>
<feature type="region of interest" description="Disordered" evidence="1">
    <location>
        <begin position="88"/>
        <end position="154"/>
    </location>
</feature>
<feature type="compositionally biased region" description="Basic residues" evidence="1">
    <location>
        <begin position="23"/>
        <end position="33"/>
    </location>
</feature>
<dbReference type="FunCoup" id="A0A2I4DIV8">
    <property type="interactions" value="2122"/>
</dbReference>
<reference evidence="3" key="1">
    <citation type="submission" date="2025-08" db="UniProtKB">
        <authorList>
            <consortium name="RefSeq"/>
        </authorList>
    </citation>
    <scope>IDENTIFICATION</scope>
    <source>
        <tissue evidence="3">Leaves</tissue>
    </source>
</reference>
<feature type="region of interest" description="Disordered" evidence="1">
    <location>
        <begin position="1"/>
        <end position="60"/>
    </location>
</feature>
<dbReference type="Gramene" id="Jr14_05420_p1">
    <property type="protein sequence ID" value="cds.Jr14_05420_p1"/>
    <property type="gene ID" value="Jr14_05420"/>
</dbReference>
<feature type="region of interest" description="Disordered" evidence="1">
    <location>
        <begin position="801"/>
        <end position="820"/>
    </location>
</feature>
<evidence type="ECO:0000313" key="2">
    <source>
        <dbReference type="Proteomes" id="UP000235220"/>
    </source>
</evidence>
<dbReference type="RefSeq" id="XP_018807077.2">
    <property type="nucleotide sequence ID" value="XM_018951532.2"/>
</dbReference>
<gene>
    <name evidence="3" type="primary">LOC108980573</name>
</gene>
<feature type="compositionally biased region" description="Polar residues" evidence="1">
    <location>
        <begin position="1305"/>
        <end position="1340"/>
    </location>
</feature>
<proteinExistence type="predicted"/>
<dbReference type="GO" id="GO:0016973">
    <property type="term" value="P:poly(A)+ mRNA export from nucleus"/>
    <property type="evidence" value="ECO:0000318"/>
    <property type="project" value="GO_Central"/>
</dbReference>
<dbReference type="GeneID" id="108980573"/>
<evidence type="ECO:0000313" key="3">
    <source>
        <dbReference type="RefSeq" id="XP_018807077.2"/>
    </source>
</evidence>
<name>A0A2I4DIV8_JUGRE</name>
<feature type="compositionally biased region" description="Basic and acidic residues" evidence="1">
    <location>
        <begin position="108"/>
        <end position="124"/>
    </location>
</feature>
<sequence length="1371" mass="142637">METTREGNPYDVVSEDGLGTGGKFRKRPFRRTNHTTPYDRPPTALRNPSIAGTANNNSNGWLSRLVDPAQRLITSSAHRIFSSVFRKRLTQPPPPLQQPQTQPSTSEAKQEVRDNHRDARDQHNEAVVTDSPGMQQRATDRGDKPSGSSDRGGLTELEQILKQKTFTRSEIDRLTALLHSKTDDVPIGHDEKKSEVIPPEPVISYDRKEEFPIAQALENTIGSSLISTPVISSRVLDEDVASPAELAKAYMGSRPSKVSPSMLGIRNQAYGEDSNMISSQHFPPKSSIMPLVPRSPGNAGYPENGFTTPRSRGKSTIYSMGRTPYSRVHPTSTQGVGPIVAYDGPSSSSPAAAAWEQNKLYGSRQGALKRRSSVLYNDIGPVGPIRRIRHKPSLLSSRGLSFPVSDSGVVPGAAQYPSSSTQKPLLLEKSKENSTKMSIENGDNSVPGTSFTPVPTKSSEMASKILQQLEKIVSPKEKSSYLKVVSVRDSSPTKLSPSMLHGRALRSLETVESPKFLENVRDNRKLVVSLDTSLPDALDTTSQRQNKDENALVKLVAPCDRSVSVVNCIDYKSPNKDTLPSVKTTNSAVMNFVTLPLQKKQAFQMSAHEDYFELDDDSPDGAALVKEREKVDVSVVGSKIHDAKAVTLEEPPSLMGFKPPSSSELNQKNNLVSSDGPVVAEKSTGFAFPNATFTNTAVQPSLLVTQPTLTSDKSVSPEQLNVAPPMYGLEGKVASSKEPNATSRVVSFLPVSSADNGPKFIFASSSSASESTSLKFGVCSGQKPEISNSFLTVGATNSVPKVPELDKADNKNNSDAGVTSRTAEIALPSAASSPMATSSIGANVTANNSSLNNGSLASSPSSFSSPVPPLVFNNVFSQNSSNSSTLTVTSTSGGNSSATTPTTALTSINGSVSLSTSAVAAPSFLATPTFKFGSTGPLTSASPVTDTSGVESEAAKTRPETSFGNLKSSPFVGMSAANASSGSSIFSFGAAATTSTANNQSGSSVFGTGSESVQSAKASLAETGVSSLTNSMPVQFSSSVPSFGLAGNTAFSSGSSLFSASTTAKLFSSGSASSHEANSSSAIDGSTSSLFGSSWLPTKPPIFGSAINSISASAGSSFSASTASVAATTTPSTGFSFPASTASVPVTTLPSSVFSFPASTASVPATTLPSSVFSFPASTASGAAKSSSTVFPFTAAAAATSPLTGFSFAASTPSASVTGSAPVVFGSSIGASSGPTFSFTSAMAVPSSQPVFGNPNSGFTFNSASSGNNDQMNMEDSMAEDTFQAPTPTVPVFGQPLVSPPQSSFVFGSTTPSAPNNPFQFGAQQSSATSQNQPPFQATNSLGGSFSVGAGGGDKSGRKIIRVNRNKARKK</sequence>
<feature type="compositionally biased region" description="Basic and acidic residues" evidence="1">
    <location>
        <begin position="803"/>
        <end position="812"/>
    </location>
</feature>
<keyword evidence="2" id="KW-1185">Reference proteome</keyword>
<accession>A0A2I4DIV8</accession>
<dbReference type="GO" id="GO:0071763">
    <property type="term" value="P:nuclear membrane organization"/>
    <property type="evidence" value="ECO:0000318"/>
    <property type="project" value="GO_Central"/>
</dbReference>
<dbReference type="Proteomes" id="UP000235220">
    <property type="component" value="Chromosome 14"/>
</dbReference>
<dbReference type="STRING" id="51240.A0A2I4DIV8"/>
<dbReference type="KEGG" id="jre:108980573"/>
<protein>
    <submittedName>
        <fullName evidence="3">Nuclear pore complex protein NUP1-like</fullName>
    </submittedName>
</protein>
<evidence type="ECO:0000256" key="1">
    <source>
        <dbReference type="SAM" id="MobiDB-lite"/>
    </source>
</evidence>
<feature type="compositionally biased region" description="Basic residues" evidence="1">
    <location>
        <begin position="1358"/>
        <end position="1371"/>
    </location>
</feature>
<feature type="region of interest" description="Disordered" evidence="1">
    <location>
        <begin position="1305"/>
        <end position="1371"/>
    </location>
</feature>
<feature type="region of interest" description="Disordered" evidence="1">
    <location>
        <begin position="936"/>
        <end position="963"/>
    </location>
</feature>
<dbReference type="PANTHER" id="PTHR33416:SF20">
    <property type="entry name" value="NUCLEAR PORE COMPLEX PROTEIN NUP1"/>
    <property type="match status" value="1"/>
</dbReference>
<dbReference type="GO" id="GO:0005635">
    <property type="term" value="C:nuclear envelope"/>
    <property type="evidence" value="ECO:0000318"/>
    <property type="project" value="GO_Central"/>
</dbReference>
<dbReference type="PANTHER" id="PTHR33416">
    <property type="entry name" value="NUCLEAR PORE COMPLEX PROTEIN NUP1"/>
    <property type="match status" value="1"/>
</dbReference>
<feature type="compositionally biased region" description="Polar residues" evidence="1">
    <location>
        <begin position="50"/>
        <end position="60"/>
    </location>
</feature>